<sequence>MHPSSRRHQTTSPPPWTVVGEDALVLLPNRRNRKGRDQTLKGFEALGAGETPLETVERRTTQVCQSHVRPVVGALSGGGTRGRRGMRRLRLKEAKVAEKS</sequence>
<evidence type="ECO:0000313" key="1">
    <source>
        <dbReference type="EMBL" id="TYH05055.1"/>
    </source>
</evidence>
<dbReference type="EMBL" id="CM017695">
    <property type="protein sequence ID" value="TYH05055.1"/>
    <property type="molecule type" value="Genomic_DNA"/>
</dbReference>
<dbReference type="Proteomes" id="UP000323506">
    <property type="component" value="Chromosome A08"/>
</dbReference>
<dbReference type="AlphaFoldDB" id="A0A5D2FFZ3"/>
<accession>A0A5D2FFZ3</accession>
<proteinExistence type="predicted"/>
<reference evidence="1 2" key="1">
    <citation type="submission" date="2019-06" db="EMBL/GenBank/DDBJ databases">
        <title>WGS assembly of Gossypium darwinii.</title>
        <authorList>
            <person name="Chen Z.J."/>
            <person name="Sreedasyam A."/>
            <person name="Ando A."/>
            <person name="Song Q."/>
            <person name="De L."/>
            <person name="Hulse-Kemp A."/>
            <person name="Ding M."/>
            <person name="Ye W."/>
            <person name="Kirkbride R."/>
            <person name="Jenkins J."/>
            <person name="Plott C."/>
            <person name="Lovell J."/>
            <person name="Lin Y.-M."/>
            <person name="Vaughn R."/>
            <person name="Liu B."/>
            <person name="Li W."/>
            <person name="Simpson S."/>
            <person name="Scheffler B."/>
            <person name="Saski C."/>
            <person name="Grover C."/>
            <person name="Hu G."/>
            <person name="Conover J."/>
            <person name="Carlson J."/>
            <person name="Shu S."/>
            <person name="Boston L."/>
            <person name="Williams M."/>
            <person name="Peterson D."/>
            <person name="Mcgee K."/>
            <person name="Jones D."/>
            <person name="Wendel J."/>
            <person name="Stelly D."/>
            <person name="Grimwood J."/>
            <person name="Schmutz J."/>
        </authorList>
    </citation>
    <scope>NUCLEOTIDE SEQUENCE [LARGE SCALE GENOMIC DNA]</scope>
    <source>
        <strain evidence="1">1808015.09</strain>
    </source>
</reference>
<evidence type="ECO:0000313" key="2">
    <source>
        <dbReference type="Proteomes" id="UP000323506"/>
    </source>
</evidence>
<protein>
    <submittedName>
        <fullName evidence="1">Uncharacterized protein</fullName>
    </submittedName>
</protein>
<gene>
    <name evidence="1" type="ORF">ES288_A08G054900v1</name>
</gene>
<name>A0A5D2FFZ3_GOSDA</name>
<organism evidence="1 2">
    <name type="scientific">Gossypium darwinii</name>
    <name type="common">Darwin's cotton</name>
    <name type="synonym">Gossypium barbadense var. darwinii</name>
    <dbReference type="NCBI Taxonomy" id="34276"/>
    <lineage>
        <taxon>Eukaryota</taxon>
        <taxon>Viridiplantae</taxon>
        <taxon>Streptophyta</taxon>
        <taxon>Embryophyta</taxon>
        <taxon>Tracheophyta</taxon>
        <taxon>Spermatophyta</taxon>
        <taxon>Magnoliopsida</taxon>
        <taxon>eudicotyledons</taxon>
        <taxon>Gunneridae</taxon>
        <taxon>Pentapetalae</taxon>
        <taxon>rosids</taxon>
        <taxon>malvids</taxon>
        <taxon>Malvales</taxon>
        <taxon>Malvaceae</taxon>
        <taxon>Malvoideae</taxon>
        <taxon>Gossypium</taxon>
    </lineage>
</organism>
<keyword evidence="2" id="KW-1185">Reference proteome</keyword>